<gene>
    <name evidence="3" type="ORF">SAMN04488027_10762</name>
</gene>
<keyword evidence="1" id="KW-0472">Membrane</keyword>
<feature type="transmembrane region" description="Helical" evidence="1">
    <location>
        <begin position="74"/>
        <end position="94"/>
    </location>
</feature>
<evidence type="ECO:0000313" key="4">
    <source>
        <dbReference type="Proteomes" id="UP000199296"/>
    </source>
</evidence>
<feature type="transmembrane region" description="Helical" evidence="1">
    <location>
        <begin position="35"/>
        <end position="53"/>
    </location>
</feature>
<evidence type="ECO:0000256" key="1">
    <source>
        <dbReference type="SAM" id="Phobius"/>
    </source>
</evidence>
<feature type="transmembrane region" description="Helical" evidence="1">
    <location>
        <begin position="100"/>
        <end position="117"/>
    </location>
</feature>
<dbReference type="InterPro" id="IPR037185">
    <property type="entry name" value="EmrE-like"/>
</dbReference>
<feature type="transmembrane region" description="Helical" evidence="1">
    <location>
        <begin position="215"/>
        <end position="236"/>
    </location>
</feature>
<feature type="transmembrane region" description="Helical" evidence="1">
    <location>
        <begin position="129"/>
        <end position="149"/>
    </location>
</feature>
<sequence length="299" mass="32700">MNSVLKGGILVALGASCYGLLTTFVKLAYEEDYTAYEVTFSQILIGFIALMILNLFLKKKKSPITDPKLRRKTIFYLILAGTSLGFTSIFYYLAVQYVTVSVGIVLLMQSVWIGVVLDGIINKIKPTPIKIISVVLILIGTVLAADLLIEEQDVSLSGIGFGILAALSYTVTIMTSNSVGTQYHPITRSKWMMLGGLIVVSIITLPELIKAMDFGIFLVWGPILALFGTILPPLFFTAGMPKINVGLGAIISSIELPVAVLMGYFVLQENQNIYKWIGILLILSSIVLMNLKKVQKEPL</sequence>
<keyword evidence="1" id="KW-0812">Transmembrane</keyword>
<feature type="transmembrane region" description="Helical" evidence="1">
    <location>
        <begin position="273"/>
        <end position="291"/>
    </location>
</feature>
<protein>
    <submittedName>
        <fullName evidence="3">Threonine/homoserine efflux transporter RhtA</fullName>
    </submittedName>
</protein>
<dbReference type="Proteomes" id="UP000199296">
    <property type="component" value="Unassembled WGS sequence"/>
</dbReference>
<organism evidence="3 4">
    <name type="scientific">Psychroflexus sediminis</name>
    <dbReference type="NCBI Taxonomy" id="470826"/>
    <lineage>
        <taxon>Bacteria</taxon>
        <taxon>Pseudomonadati</taxon>
        <taxon>Bacteroidota</taxon>
        <taxon>Flavobacteriia</taxon>
        <taxon>Flavobacteriales</taxon>
        <taxon>Flavobacteriaceae</taxon>
        <taxon>Psychroflexus</taxon>
    </lineage>
</organism>
<keyword evidence="1" id="KW-1133">Transmembrane helix</keyword>
<dbReference type="PROSITE" id="PS51257">
    <property type="entry name" value="PROKAR_LIPOPROTEIN"/>
    <property type="match status" value="1"/>
</dbReference>
<feature type="domain" description="EamA" evidence="2">
    <location>
        <begin position="157"/>
        <end position="290"/>
    </location>
</feature>
<keyword evidence="4" id="KW-1185">Reference proteome</keyword>
<evidence type="ECO:0000259" key="2">
    <source>
        <dbReference type="Pfam" id="PF00892"/>
    </source>
</evidence>
<reference evidence="3 4" key="1">
    <citation type="submission" date="2016-10" db="EMBL/GenBank/DDBJ databases">
        <authorList>
            <person name="de Groot N.N."/>
        </authorList>
    </citation>
    <scope>NUCLEOTIDE SEQUENCE [LARGE SCALE GENOMIC DNA]</scope>
    <source>
        <strain evidence="3 4">DSM 19803</strain>
    </source>
</reference>
<dbReference type="GO" id="GO:0016020">
    <property type="term" value="C:membrane"/>
    <property type="evidence" value="ECO:0007669"/>
    <property type="project" value="InterPro"/>
</dbReference>
<feature type="transmembrane region" description="Helical" evidence="1">
    <location>
        <begin position="155"/>
        <end position="179"/>
    </location>
</feature>
<feature type="transmembrane region" description="Helical" evidence="1">
    <location>
        <begin position="191"/>
        <end position="209"/>
    </location>
</feature>
<dbReference type="Pfam" id="PF00892">
    <property type="entry name" value="EamA"/>
    <property type="match status" value="2"/>
</dbReference>
<feature type="transmembrane region" description="Helical" evidence="1">
    <location>
        <begin position="243"/>
        <end position="267"/>
    </location>
</feature>
<dbReference type="STRING" id="470826.SAMN04488027_10762"/>
<dbReference type="SUPFAM" id="SSF103481">
    <property type="entry name" value="Multidrug resistance efflux transporter EmrE"/>
    <property type="match status" value="2"/>
</dbReference>
<dbReference type="AlphaFoldDB" id="A0A1G7X3A9"/>
<dbReference type="RefSeq" id="WP_093367991.1">
    <property type="nucleotide sequence ID" value="NZ_FNCW01000007.1"/>
</dbReference>
<dbReference type="EMBL" id="FNCW01000007">
    <property type="protein sequence ID" value="SDG78688.1"/>
    <property type="molecule type" value="Genomic_DNA"/>
</dbReference>
<evidence type="ECO:0000313" key="3">
    <source>
        <dbReference type="EMBL" id="SDG78688.1"/>
    </source>
</evidence>
<dbReference type="PANTHER" id="PTHR22911">
    <property type="entry name" value="ACYL-MALONYL CONDENSING ENZYME-RELATED"/>
    <property type="match status" value="1"/>
</dbReference>
<dbReference type="PANTHER" id="PTHR22911:SF137">
    <property type="entry name" value="SOLUTE CARRIER FAMILY 35 MEMBER G2-RELATED"/>
    <property type="match status" value="1"/>
</dbReference>
<name>A0A1G7X3A9_9FLAO</name>
<feature type="transmembrane region" description="Helical" evidence="1">
    <location>
        <begin position="7"/>
        <end position="29"/>
    </location>
</feature>
<proteinExistence type="predicted"/>
<feature type="domain" description="EamA" evidence="2">
    <location>
        <begin position="6"/>
        <end position="143"/>
    </location>
</feature>
<dbReference type="Gene3D" id="1.10.3730.20">
    <property type="match status" value="1"/>
</dbReference>
<dbReference type="OrthoDB" id="3180815at2"/>
<dbReference type="InterPro" id="IPR000620">
    <property type="entry name" value="EamA_dom"/>
</dbReference>
<accession>A0A1G7X3A9</accession>